<sequence>MVLYMILTILGLIAIGFIKKVMSLMKFSKDFDFLYDYNEKYVKYLNNYLGKRINSEEENKLYMELISKSPKAQRLLGNDGLISYKPAGASYMHNNYQVLINTVQALRNPALMSEEFSWVNNMLIMKMAIYEDIMSEIRGNMINPLILLSEGVQFFVTLPISLLYWTGLIEYSTLNRVSNYFIFKLLNFLIIIIGFLSAIVTLVTGWEPFIKIANKFM</sequence>
<keyword evidence="1" id="KW-0812">Transmembrane</keyword>
<organism evidence="2 3">
    <name type="scientific">Bacillus luti</name>
    <dbReference type="NCBI Taxonomy" id="2026191"/>
    <lineage>
        <taxon>Bacteria</taxon>
        <taxon>Bacillati</taxon>
        <taxon>Bacillota</taxon>
        <taxon>Bacilli</taxon>
        <taxon>Bacillales</taxon>
        <taxon>Bacillaceae</taxon>
        <taxon>Bacillus</taxon>
        <taxon>Bacillus cereus group</taxon>
    </lineage>
</organism>
<feature type="transmembrane region" description="Helical" evidence="1">
    <location>
        <begin position="185"/>
        <end position="206"/>
    </location>
</feature>
<evidence type="ECO:0000313" key="2">
    <source>
        <dbReference type="EMBL" id="KAB2443264.1"/>
    </source>
</evidence>
<gene>
    <name evidence="2" type="ORF">F8163_09280</name>
</gene>
<reference evidence="2 3" key="1">
    <citation type="submission" date="2019-10" db="EMBL/GenBank/DDBJ databases">
        <title>Bacillus from the desert of Cuatro Cinegas, Coahuila.</title>
        <authorList>
            <person name="Olmedo-Alvarez G."/>
            <person name="Saldana S."/>
            <person name="Barcelo D."/>
        </authorList>
    </citation>
    <scope>NUCLEOTIDE SEQUENCE [LARGE SCALE GENOMIC DNA]</scope>
    <source>
        <strain evidence="2 3">CH155b_5T</strain>
    </source>
</reference>
<keyword evidence="1" id="KW-0472">Membrane</keyword>
<evidence type="ECO:0000313" key="3">
    <source>
        <dbReference type="Proteomes" id="UP000470409"/>
    </source>
</evidence>
<dbReference type="AlphaFoldDB" id="A0A7V7S806"/>
<accession>A0A7V7S806</accession>
<comment type="caution">
    <text evidence="2">The sequence shown here is derived from an EMBL/GenBank/DDBJ whole genome shotgun (WGS) entry which is preliminary data.</text>
</comment>
<name>A0A7V7S806_9BACI</name>
<feature type="transmembrane region" description="Helical" evidence="1">
    <location>
        <begin position="6"/>
        <end position="22"/>
    </location>
</feature>
<proteinExistence type="predicted"/>
<keyword evidence="1" id="KW-1133">Transmembrane helix</keyword>
<evidence type="ECO:0000256" key="1">
    <source>
        <dbReference type="SAM" id="Phobius"/>
    </source>
</evidence>
<feature type="transmembrane region" description="Helical" evidence="1">
    <location>
        <begin position="145"/>
        <end position="165"/>
    </location>
</feature>
<dbReference type="EMBL" id="WBPG01000014">
    <property type="protein sequence ID" value="KAB2443264.1"/>
    <property type="molecule type" value="Genomic_DNA"/>
</dbReference>
<dbReference type="Proteomes" id="UP000470409">
    <property type="component" value="Unassembled WGS sequence"/>
</dbReference>
<protein>
    <submittedName>
        <fullName evidence="2">Uncharacterized protein</fullName>
    </submittedName>
</protein>